<accession>A0A0A9HIA0</accession>
<evidence type="ECO:0000313" key="1">
    <source>
        <dbReference type="EMBL" id="JAE32588.1"/>
    </source>
</evidence>
<dbReference type="AlphaFoldDB" id="A0A0A9HIA0"/>
<name>A0A0A9HIA0_ARUDO</name>
<organism evidence="1">
    <name type="scientific">Arundo donax</name>
    <name type="common">Giant reed</name>
    <name type="synonym">Donax arundinaceus</name>
    <dbReference type="NCBI Taxonomy" id="35708"/>
    <lineage>
        <taxon>Eukaryota</taxon>
        <taxon>Viridiplantae</taxon>
        <taxon>Streptophyta</taxon>
        <taxon>Embryophyta</taxon>
        <taxon>Tracheophyta</taxon>
        <taxon>Spermatophyta</taxon>
        <taxon>Magnoliopsida</taxon>
        <taxon>Liliopsida</taxon>
        <taxon>Poales</taxon>
        <taxon>Poaceae</taxon>
        <taxon>PACMAD clade</taxon>
        <taxon>Arundinoideae</taxon>
        <taxon>Arundineae</taxon>
        <taxon>Arundo</taxon>
    </lineage>
</organism>
<reference evidence="1" key="2">
    <citation type="journal article" date="2015" name="Data Brief">
        <title>Shoot transcriptome of the giant reed, Arundo donax.</title>
        <authorList>
            <person name="Barrero R.A."/>
            <person name="Guerrero F.D."/>
            <person name="Moolhuijzen P."/>
            <person name="Goolsby J.A."/>
            <person name="Tidwell J."/>
            <person name="Bellgard S.E."/>
            <person name="Bellgard M.I."/>
        </authorList>
    </citation>
    <scope>NUCLEOTIDE SEQUENCE</scope>
    <source>
        <tissue evidence="1">Shoot tissue taken approximately 20 cm above the soil surface</tissue>
    </source>
</reference>
<proteinExistence type="predicted"/>
<dbReference type="EMBL" id="GBRH01165308">
    <property type="protein sequence ID" value="JAE32588.1"/>
    <property type="molecule type" value="Transcribed_RNA"/>
</dbReference>
<reference evidence="1" key="1">
    <citation type="submission" date="2014-09" db="EMBL/GenBank/DDBJ databases">
        <authorList>
            <person name="Magalhaes I.L.F."/>
            <person name="Oliveira U."/>
            <person name="Santos F.R."/>
            <person name="Vidigal T.H.D.A."/>
            <person name="Brescovit A.D."/>
            <person name="Santos A.J."/>
        </authorList>
    </citation>
    <scope>NUCLEOTIDE SEQUENCE</scope>
    <source>
        <tissue evidence="1">Shoot tissue taken approximately 20 cm above the soil surface</tissue>
    </source>
</reference>
<protein>
    <submittedName>
        <fullName evidence="1">Uncharacterized protein</fullName>
    </submittedName>
</protein>
<sequence length="50" mass="5808">MSKSRGVWQEPLPILSSQRNGLALQKKKGSKEEMMLKYFQYAILVDDINH</sequence>